<feature type="repeat" description="ANK" evidence="13">
    <location>
        <begin position="256"/>
        <end position="288"/>
    </location>
</feature>
<dbReference type="GeneID" id="106163934"/>
<feature type="transmembrane region" description="Helical" evidence="15">
    <location>
        <begin position="923"/>
        <end position="948"/>
    </location>
</feature>
<dbReference type="PROSITE" id="PS50088">
    <property type="entry name" value="ANK_REPEAT"/>
    <property type="match status" value="4"/>
</dbReference>
<dbReference type="Gene3D" id="1.10.238.10">
    <property type="entry name" value="EF-hand"/>
    <property type="match status" value="1"/>
</dbReference>
<dbReference type="InterPro" id="IPR052076">
    <property type="entry name" value="TRP_cation_channel"/>
</dbReference>
<evidence type="ECO:0000256" key="5">
    <source>
        <dbReference type="ARBA" id="ARBA00022737"/>
    </source>
</evidence>
<sequence>MERNGSLKHRKIIYTDSIRKDKPSSLKYEVLVYADNYTENLAESESLITLFGNHERKETWTFHRQGKVTRMEIETFKNLGSPERMQIVPKGSGHLWFLEKILVVDLQNSNLFEFGPSSWIDDSSPSFNFQLLRKIEKPNKREHASDPQLDILNCQIILDSILSQNQEELERTLSKRRSTNVNVPLHGTEDRLLHAAVCTGNVNIVKALLSHADIDVNVHGTQGLTPLHTASSLTDGNLIVTLLVEAGANIEARDESGCTPLALAVLRGNLQSVQAILSNGARFDTTNDENKNILHLAVTNPELLHFLLQKQEAKPLLKRFDKVGCTPIHYAARESAEAVRLILQYGGNICDRDGYGRYAIHYTSDTVVTGCLKELVHGGAVVNCEDDFKNRPLHLACSAGNAAMVKALIKFKASVSQNIKGESPLHLAAKSGSLDCVTELLNVFSSSLDMIDCEGDTALHVSARQGHVQLVKALLDQGCRVSYNWHRQNVLDVAMVAGNEDVVLLLASRPDWARFLRLPNSPDGHPQLPEIMQKMPDAAEKFLDQFVTQEEEKQEKDSNPLIKLFDHARKKGLRIKTIFERLDTNNSGSLSRDEIRQGLQMMGTDFQEEEVDQIITTFDRNGDGEINLRELYDKLPQGNTSSFRQKKFQRFRYDFRYLKGHGDNTPLKALIKMDAVENATYVRCMHHPVVEKLVAVSWQKFGVYVYFLNFFTFVVFLCLLTSLIVMETDIHYLNITHNLNSTSEKYAEVLHGGNYHTALATIVMATILIQMIKELCQLKVQGITAYMEFDNFIEWALYITSFLFTLGALGEFLPKDYFSDDVRMQLGSVAVFLAWLDFVLFLELIPVFGIYVHMIKILLGTLLKVIWILLTFVIAFGLAFYALKNSITMFQTAGVSIITVGLMSFGELGYHENFINRTQQYDLGVVMLIIFCLLVVIILNNLLIGLAVGDVEAVRHIAQMKQQIMSIELYLHLSDSWLAQLLKSRVSLDEYFENREIRKKRDVWEMLKPILEIGLNEHENEEANADLSIHQKLSELCTVMKNIHQRLDAIEERCDVRKWSERAQHHEQFPSCKPFPQTQCYIGSIQQSSKESVVVAATGNSPQNDESKMWKPHKQNKTVTFDSVRTRYLSGDSAHTIHEEDVDNLHKGAQIANQKLHAKTVTSDGQNSDSVVLVFDDENCECVV</sequence>
<dbReference type="SMART" id="SM00054">
    <property type="entry name" value="EFh"/>
    <property type="match status" value="2"/>
</dbReference>
<keyword evidence="6" id="KW-0106">Calcium</keyword>
<dbReference type="InterPro" id="IPR001024">
    <property type="entry name" value="PLAT/LH2_dom"/>
</dbReference>
<feature type="transmembrane region" description="Helical" evidence="15">
    <location>
        <begin position="829"/>
        <end position="853"/>
    </location>
</feature>
<accession>A0A1S3IG41</accession>
<dbReference type="InterPro" id="IPR036770">
    <property type="entry name" value="Ankyrin_rpt-contain_sf"/>
</dbReference>
<feature type="repeat" description="ANK" evidence="13">
    <location>
        <begin position="222"/>
        <end position="255"/>
    </location>
</feature>
<evidence type="ECO:0000256" key="9">
    <source>
        <dbReference type="ARBA" id="ARBA00023065"/>
    </source>
</evidence>
<keyword evidence="10 15" id="KW-0472">Membrane</keyword>
<dbReference type="SMART" id="SM00248">
    <property type="entry name" value="ANK"/>
    <property type="match status" value="11"/>
</dbReference>
<feature type="domain" description="EF-hand" evidence="17">
    <location>
        <begin position="570"/>
        <end position="605"/>
    </location>
</feature>
<dbReference type="SUPFAM" id="SSF49723">
    <property type="entry name" value="Lipase/lipooxygenase domain (PLAT/LH2 domain)"/>
    <property type="match status" value="1"/>
</dbReference>
<dbReference type="RefSeq" id="XP_013397108.1">
    <property type="nucleotide sequence ID" value="XM_013541654.1"/>
</dbReference>
<feature type="transmembrane region" description="Helical" evidence="15">
    <location>
        <begin position="792"/>
        <end position="809"/>
    </location>
</feature>
<keyword evidence="12" id="KW-0407">Ion channel</keyword>
<evidence type="ECO:0000256" key="2">
    <source>
        <dbReference type="ARBA" id="ARBA00022448"/>
    </source>
</evidence>
<dbReference type="PROSITE" id="PS00018">
    <property type="entry name" value="EF_HAND_1"/>
    <property type="match status" value="2"/>
</dbReference>
<dbReference type="PROSITE" id="PS50222">
    <property type="entry name" value="EF_HAND_2"/>
    <property type="match status" value="2"/>
</dbReference>
<keyword evidence="5" id="KW-0677">Repeat</keyword>
<feature type="repeat" description="ANK" evidence="13">
    <location>
        <begin position="454"/>
        <end position="482"/>
    </location>
</feature>
<dbReference type="InterPro" id="IPR036392">
    <property type="entry name" value="PLAT/LH2_dom_sf"/>
</dbReference>
<dbReference type="InterPro" id="IPR002048">
    <property type="entry name" value="EF_hand_dom"/>
</dbReference>
<dbReference type="CDD" id="cd00051">
    <property type="entry name" value="EFh"/>
    <property type="match status" value="1"/>
</dbReference>
<dbReference type="STRING" id="7574.A0A1S3IG41"/>
<keyword evidence="3" id="KW-0716">Sensory transduction</keyword>
<feature type="transmembrane region" description="Helical" evidence="15">
    <location>
        <begin position="865"/>
        <end position="883"/>
    </location>
</feature>
<evidence type="ECO:0000313" key="18">
    <source>
        <dbReference type="Proteomes" id="UP000085678"/>
    </source>
</evidence>
<dbReference type="GO" id="GO:1902495">
    <property type="term" value="C:transmembrane transporter complex"/>
    <property type="evidence" value="ECO:0007669"/>
    <property type="project" value="TreeGrafter"/>
</dbReference>
<dbReference type="PANTHER" id="PTHR47143:SF1">
    <property type="entry name" value="ION_TRANS DOMAIN-CONTAINING PROTEIN"/>
    <property type="match status" value="1"/>
</dbReference>
<dbReference type="InterPro" id="IPR005821">
    <property type="entry name" value="Ion_trans_dom"/>
</dbReference>
<keyword evidence="18" id="KW-1185">Reference proteome</keyword>
<keyword evidence="11" id="KW-0325">Glycoprotein</keyword>
<feature type="domain" description="EF-hand" evidence="17">
    <location>
        <begin position="606"/>
        <end position="641"/>
    </location>
</feature>
<dbReference type="AlphaFoldDB" id="A0A1S3IG41"/>
<dbReference type="Pfam" id="PF12796">
    <property type="entry name" value="Ank_2"/>
    <property type="match status" value="3"/>
</dbReference>
<dbReference type="SUPFAM" id="SSF48403">
    <property type="entry name" value="Ankyrin repeat"/>
    <property type="match status" value="1"/>
</dbReference>
<dbReference type="InParanoid" id="A0A1S3IG41"/>
<feature type="transmembrane region" description="Helical" evidence="15">
    <location>
        <begin position="701"/>
        <end position="725"/>
    </location>
</feature>
<dbReference type="Pfam" id="PF13499">
    <property type="entry name" value="EF-hand_7"/>
    <property type="match status" value="1"/>
</dbReference>
<keyword evidence="9" id="KW-0406">Ion transport</keyword>
<dbReference type="InterPro" id="IPR002110">
    <property type="entry name" value="Ankyrin_rpt"/>
</dbReference>
<feature type="domain" description="PLAT" evidence="16">
    <location>
        <begin position="26"/>
        <end position="134"/>
    </location>
</feature>
<name>A0A1S3IG41_LINAN</name>
<evidence type="ECO:0000256" key="12">
    <source>
        <dbReference type="ARBA" id="ARBA00023303"/>
    </source>
</evidence>
<dbReference type="KEGG" id="lak:106163934"/>
<evidence type="ECO:0000256" key="14">
    <source>
        <dbReference type="PROSITE-ProRule" id="PRU00152"/>
    </source>
</evidence>
<evidence type="ECO:0000256" key="1">
    <source>
        <dbReference type="ARBA" id="ARBA00004141"/>
    </source>
</evidence>
<evidence type="ECO:0000259" key="16">
    <source>
        <dbReference type="PROSITE" id="PS50095"/>
    </source>
</evidence>
<dbReference type="InterPro" id="IPR011992">
    <property type="entry name" value="EF-hand-dom_pair"/>
</dbReference>
<dbReference type="InterPro" id="IPR018247">
    <property type="entry name" value="EF_Hand_1_Ca_BS"/>
</dbReference>
<dbReference type="Proteomes" id="UP000085678">
    <property type="component" value="Unplaced"/>
</dbReference>
<dbReference type="Gene3D" id="1.25.40.20">
    <property type="entry name" value="Ankyrin repeat-containing domain"/>
    <property type="match status" value="3"/>
</dbReference>
<evidence type="ECO:0000256" key="10">
    <source>
        <dbReference type="ARBA" id="ARBA00023136"/>
    </source>
</evidence>
<evidence type="ECO:0000259" key="17">
    <source>
        <dbReference type="PROSITE" id="PS50222"/>
    </source>
</evidence>
<gene>
    <name evidence="19" type="primary">LOC106163934</name>
</gene>
<dbReference type="Pfam" id="PF00520">
    <property type="entry name" value="Ion_trans"/>
    <property type="match status" value="1"/>
</dbReference>
<evidence type="ECO:0000256" key="3">
    <source>
        <dbReference type="ARBA" id="ARBA00022606"/>
    </source>
</evidence>
<organism evidence="18 19">
    <name type="scientific">Lingula anatina</name>
    <name type="common">Brachiopod</name>
    <name type="synonym">Lingula unguis</name>
    <dbReference type="NCBI Taxonomy" id="7574"/>
    <lineage>
        <taxon>Eukaryota</taxon>
        <taxon>Metazoa</taxon>
        <taxon>Spiralia</taxon>
        <taxon>Lophotrochozoa</taxon>
        <taxon>Brachiopoda</taxon>
        <taxon>Linguliformea</taxon>
        <taxon>Lingulata</taxon>
        <taxon>Lingulida</taxon>
        <taxon>Linguloidea</taxon>
        <taxon>Lingulidae</taxon>
        <taxon>Lingula</taxon>
    </lineage>
</organism>
<dbReference type="PROSITE" id="PS50297">
    <property type="entry name" value="ANK_REP_REGION"/>
    <property type="match status" value="4"/>
</dbReference>
<dbReference type="PANTHER" id="PTHR47143">
    <property type="entry name" value="TRANSIENT RECEPTOR POTENTIAL CATION CHANNEL PROTEIN PAINLESS"/>
    <property type="match status" value="1"/>
</dbReference>
<evidence type="ECO:0000256" key="6">
    <source>
        <dbReference type="ARBA" id="ARBA00022837"/>
    </source>
</evidence>
<feature type="repeat" description="ANK" evidence="13">
    <location>
        <begin position="420"/>
        <end position="453"/>
    </location>
</feature>
<protein>
    <submittedName>
        <fullName evidence="19">Transient receptor potential cation channel subfamily A member 1-like</fullName>
    </submittedName>
</protein>
<proteinExistence type="predicted"/>
<evidence type="ECO:0000313" key="19">
    <source>
        <dbReference type="RefSeq" id="XP_013397108.1"/>
    </source>
</evidence>
<dbReference type="SUPFAM" id="SSF47473">
    <property type="entry name" value="EF-hand"/>
    <property type="match status" value="1"/>
</dbReference>
<evidence type="ECO:0000256" key="7">
    <source>
        <dbReference type="ARBA" id="ARBA00022989"/>
    </source>
</evidence>
<keyword evidence="2" id="KW-0813">Transport</keyword>
<evidence type="ECO:0000256" key="4">
    <source>
        <dbReference type="ARBA" id="ARBA00022692"/>
    </source>
</evidence>
<dbReference type="PROSITE" id="PS50095">
    <property type="entry name" value="PLAT"/>
    <property type="match status" value="1"/>
</dbReference>
<comment type="subcellular location">
    <subcellularLocation>
        <location evidence="1">Membrane</location>
        <topology evidence="1">Multi-pass membrane protein</topology>
    </subcellularLocation>
</comment>
<evidence type="ECO:0000256" key="8">
    <source>
        <dbReference type="ARBA" id="ARBA00023043"/>
    </source>
</evidence>
<dbReference type="GO" id="GO:0005216">
    <property type="term" value="F:monoatomic ion channel activity"/>
    <property type="evidence" value="ECO:0007669"/>
    <property type="project" value="InterPro"/>
</dbReference>
<dbReference type="OrthoDB" id="10261302at2759"/>
<reference evidence="19" key="1">
    <citation type="submission" date="2025-08" db="UniProtKB">
        <authorList>
            <consortium name="RefSeq"/>
        </authorList>
    </citation>
    <scope>IDENTIFICATION</scope>
    <source>
        <tissue evidence="19">Gonads</tissue>
    </source>
</reference>
<keyword evidence="7 15" id="KW-1133">Transmembrane helix</keyword>
<keyword evidence="8 13" id="KW-0040">ANK repeat</keyword>
<keyword evidence="4 15" id="KW-0812">Transmembrane</keyword>
<evidence type="ECO:0000256" key="11">
    <source>
        <dbReference type="ARBA" id="ARBA00023180"/>
    </source>
</evidence>
<evidence type="ECO:0000256" key="13">
    <source>
        <dbReference type="PROSITE-ProRule" id="PRU00023"/>
    </source>
</evidence>
<dbReference type="Pfam" id="PF00023">
    <property type="entry name" value="Ank"/>
    <property type="match status" value="1"/>
</dbReference>
<comment type="caution">
    <text evidence="14">Lacks conserved residue(s) required for the propagation of feature annotation.</text>
</comment>
<evidence type="ECO:0000256" key="15">
    <source>
        <dbReference type="SAM" id="Phobius"/>
    </source>
</evidence>
<dbReference type="GO" id="GO:0005509">
    <property type="term" value="F:calcium ion binding"/>
    <property type="evidence" value="ECO:0007669"/>
    <property type="project" value="InterPro"/>
</dbReference>
<feature type="transmembrane region" description="Helical" evidence="15">
    <location>
        <begin position="889"/>
        <end position="911"/>
    </location>
</feature>
<dbReference type="Gene3D" id="2.60.60.20">
    <property type="entry name" value="PLAT/LH2 domain"/>
    <property type="match status" value="1"/>
</dbReference>